<reference evidence="8" key="1">
    <citation type="journal article" date="2014" name="Int. J. Syst. Evol. Microbiol.">
        <title>Complete genome of a new Firmicutes species belonging to the dominant human colonic microbiota ('Ruminococcus bicirculans') reveals two chromosomes and a selective capacity to utilize plant glucans.</title>
        <authorList>
            <consortium name="NISC Comparative Sequencing Program"/>
            <person name="Wegmann U."/>
            <person name="Louis P."/>
            <person name="Goesmann A."/>
            <person name="Henrissat B."/>
            <person name="Duncan S.H."/>
            <person name="Flint H.J."/>
        </authorList>
    </citation>
    <scope>NUCLEOTIDE SEQUENCE</scope>
    <source>
        <strain evidence="8">JCM 17590</strain>
    </source>
</reference>
<dbReference type="Proteomes" id="UP001415169">
    <property type="component" value="Unassembled WGS sequence"/>
</dbReference>
<evidence type="ECO:0000256" key="3">
    <source>
        <dbReference type="ARBA" id="ARBA00011355"/>
    </source>
</evidence>
<comment type="caution">
    <text evidence="8">The sequence shown here is derived from an EMBL/GenBank/DDBJ whole genome shotgun (WGS) entry which is preliminary data.</text>
</comment>
<evidence type="ECO:0000256" key="1">
    <source>
        <dbReference type="ARBA" id="ARBA00001974"/>
    </source>
</evidence>
<dbReference type="RefSeq" id="WP_344791991.1">
    <property type="nucleotide sequence ID" value="NZ_BAABBV010000001.1"/>
</dbReference>
<keyword evidence="4" id="KW-0813">Transport</keyword>
<dbReference type="PANTHER" id="PTHR21294">
    <property type="entry name" value="ELECTRON TRANSFER FLAVOPROTEIN BETA-SUBUNIT"/>
    <property type="match status" value="1"/>
</dbReference>
<evidence type="ECO:0000256" key="6">
    <source>
        <dbReference type="ARBA" id="ARBA00025649"/>
    </source>
</evidence>
<evidence type="ECO:0000313" key="9">
    <source>
        <dbReference type="Proteomes" id="UP001415169"/>
    </source>
</evidence>
<sequence>MRIAVLVKEVPDTYGARKLDLETGLANRDASDRVLDEIGERALEFAISYAESAPDTEIVAVSVSPEVAANSLRKALAMGAHRVVQVADAALAGADLTLTATTLAAVLRKVEADLIITGNVSTDGSGGVIPSMVAEHLGLPSVTALDKAEIVAGEGGGVGVIRGERTVDGAKLGVELALPAVVSITEQMPDPRFASLKGIMAAKKKPFDVHSLAELGVDADELVPRSIMTAAAEQPPRGAGIKIEDDGTAAAQLTDFLAQKGLL</sequence>
<feature type="domain" description="Electron transfer flavoprotein alpha/beta-subunit N-terminal" evidence="7">
    <location>
        <begin position="23"/>
        <end position="219"/>
    </location>
</feature>
<evidence type="ECO:0000256" key="2">
    <source>
        <dbReference type="ARBA" id="ARBA00007557"/>
    </source>
</evidence>
<comment type="subunit">
    <text evidence="3">Heterodimer of an alpha and a beta subunit.</text>
</comment>
<dbReference type="SMART" id="SM00893">
    <property type="entry name" value="ETF"/>
    <property type="match status" value="1"/>
</dbReference>
<dbReference type="Gene3D" id="3.40.50.620">
    <property type="entry name" value="HUPs"/>
    <property type="match status" value="1"/>
</dbReference>
<comment type="function">
    <text evidence="6">The electron transfer flavoprotein serves as a specific electron acceptor for other dehydrogenases. It transfers the electrons to the main respiratory chain via ETF-ubiquinone oxidoreductase (ETF dehydrogenase).</text>
</comment>
<evidence type="ECO:0000256" key="4">
    <source>
        <dbReference type="ARBA" id="ARBA00022448"/>
    </source>
</evidence>
<name>A0ABP7ZLR2_9MICO</name>
<gene>
    <name evidence="8" type="ORF">GCM10022286_23650</name>
</gene>
<organism evidence="8 9">
    <name type="scientific">Gryllotalpicola daejeonensis</name>
    <dbReference type="NCBI Taxonomy" id="993087"/>
    <lineage>
        <taxon>Bacteria</taxon>
        <taxon>Bacillati</taxon>
        <taxon>Actinomycetota</taxon>
        <taxon>Actinomycetes</taxon>
        <taxon>Micrococcales</taxon>
        <taxon>Microbacteriaceae</taxon>
        <taxon>Gryllotalpicola</taxon>
    </lineage>
</organism>
<dbReference type="Pfam" id="PF01012">
    <property type="entry name" value="ETF"/>
    <property type="match status" value="1"/>
</dbReference>
<dbReference type="EMBL" id="BAABBV010000001">
    <property type="protein sequence ID" value="GAA4163330.1"/>
    <property type="molecule type" value="Genomic_DNA"/>
</dbReference>
<evidence type="ECO:0000256" key="5">
    <source>
        <dbReference type="ARBA" id="ARBA00022982"/>
    </source>
</evidence>
<reference evidence="8" key="2">
    <citation type="submission" date="2023-12" db="EMBL/GenBank/DDBJ databases">
        <authorList>
            <person name="Sun Q."/>
            <person name="Inoue M."/>
        </authorList>
    </citation>
    <scope>NUCLEOTIDE SEQUENCE</scope>
    <source>
        <strain evidence="8">JCM 17590</strain>
    </source>
</reference>
<dbReference type="InterPro" id="IPR014729">
    <property type="entry name" value="Rossmann-like_a/b/a_fold"/>
</dbReference>
<dbReference type="PIRSF" id="PIRSF000090">
    <property type="entry name" value="Beta-ETF"/>
    <property type="match status" value="1"/>
</dbReference>
<keyword evidence="5" id="KW-0249">Electron transport</keyword>
<proteinExistence type="inferred from homology"/>
<keyword evidence="9" id="KW-1185">Reference proteome</keyword>
<accession>A0ABP7ZLR2</accession>
<dbReference type="InterPro" id="IPR014730">
    <property type="entry name" value="ETF_a/b_N"/>
</dbReference>
<protein>
    <submittedName>
        <fullName evidence="8">Electron transfer flavoprotein subunit beta/FixA family protein</fullName>
    </submittedName>
</protein>
<evidence type="ECO:0000259" key="7">
    <source>
        <dbReference type="SMART" id="SM00893"/>
    </source>
</evidence>
<dbReference type="SUPFAM" id="SSF52402">
    <property type="entry name" value="Adenine nucleotide alpha hydrolases-like"/>
    <property type="match status" value="1"/>
</dbReference>
<dbReference type="PANTHER" id="PTHR21294:SF8">
    <property type="entry name" value="ELECTRON TRANSFER FLAVOPROTEIN SUBUNIT BETA"/>
    <property type="match status" value="1"/>
</dbReference>
<evidence type="ECO:0000313" key="8">
    <source>
        <dbReference type="EMBL" id="GAA4163330.1"/>
    </source>
</evidence>
<dbReference type="InterPro" id="IPR012255">
    <property type="entry name" value="ETF_b"/>
</dbReference>
<comment type="cofactor">
    <cofactor evidence="1">
        <name>FAD</name>
        <dbReference type="ChEBI" id="CHEBI:57692"/>
    </cofactor>
</comment>
<comment type="similarity">
    <text evidence="2">Belongs to the ETF beta-subunit/FixA family.</text>
</comment>